<comment type="caution">
    <text evidence="2">The sequence shown here is derived from an EMBL/GenBank/DDBJ whole genome shotgun (WGS) entry which is preliminary data.</text>
</comment>
<evidence type="ECO:0000313" key="2">
    <source>
        <dbReference type="EMBL" id="KAB7726891.1"/>
    </source>
</evidence>
<evidence type="ECO:0000256" key="1">
    <source>
        <dbReference type="SAM" id="MobiDB-lite"/>
    </source>
</evidence>
<evidence type="ECO:0000313" key="3">
    <source>
        <dbReference type="Proteomes" id="UP000488299"/>
    </source>
</evidence>
<organism evidence="2 3">
    <name type="scientific">Rudanella paleaurantiibacter</name>
    <dbReference type="NCBI Taxonomy" id="2614655"/>
    <lineage>
        <taxon>Bacteria</taxon>
        <taxon>Pseudomonadati</taxon>
        <taxon>Bacteroidota</taxon>
        <taxon>Cytophagia</taxon>
        <taxon>Cytophagales</taxon>
        <taxon>Cytophagaceae</taxon>
        <taxon>Rudanella</taxon>
    </lineage>
</organism>
<keyword evidence="3" id="KW-1185">Reference proteome</keyword>
<protein>
    <submittedName>
        <fullName evidence="2">DUF3408 domain-containing protein</fullName>
    </submittedName>
</protein>
<dbReference type="AlphaFoldDB" id="A0A7J5TTC3"/>
<feature type="compositionally biased region" description="Basic and acidic residues" evidence="1">
    <location>
        <begin position="54"/>
        <end position="71"/>
    </location>
</feature>
<dbReference type="Proteomes" id="UP000488299">
    <property type="component" value="Unassembled WGS sequence"/>
</dbReference>
<reference evidence="2 3" key="1">
    <citation type="submission" date="2019-10" db="EMBL/GenBank/DDBJ databases">
        <title>Rudanella paleaurantiibacter sp. nov., isolated from sludge.</title>
        <authorList>
            <person name="Xu S.Q."/>
        </authorList>
    </citation>
    <scope>NUCLEOTIDE SEQUENCE [LARGE SCALE GENOMIC DNA]</scope>
    <source>
        <strain evidence="2 3">HX-22-17</strain>
    </source>
</reference>
<feature type="region of interest" description="Disordered" evidence="1">
    <location>
        <begin position="37"/>
        <end position="71"/>
    </location>
</feature>
<accession>A0A7J5TTC3</accession>
<dbReference type="EMBL" id="WELI01000013">
    <property type="protein sequence ID" value="KAB7726891.1"/>
    <property type="molecule type" value="Genomic_DNA"/>
</dbReference>
<dbReference type="RefSeq" id="WP_152126677.1">
    <property type="nucleotide sequence ID" value="NZ_WELI01000013.1"/>
</dbReference>
<name>A0A7J5TTC3_9BACT</name>
<feature type="compositionally biased region" description="Polar residues" evidence="1">
    <location>
        <begin position="43"/>
        <end position="53"/>
    </location>
</feature>
<gene>
    <name evidence="2" type="ORF">F5984_23565</name>
</gene>
<proteinExistence type="predicted"/>
<sequence length="161" mass="17532">MAKSKNGIGVPDINALIGDGSSPSLDSFIAKLGVNKEEKVDPSATSIGSVQSEGHQEVITEKSSGKGDKETNVTSVTSIDQYIGIYAIPNKQKNTVKHILISSLAHKRLHAIKVYCEREGINTSLQQILDNILVAHFESHRKIMRTIVRINIQAAETDLDL</sequence>